<evidence type="ECO:0000313" key="3">
    <source>
        <dbReference type="Proteomes" id="UP000503004"/>
    </source>
</evidence>
<feature type="transmembrane region" description="Helical" evidence="1">
    <location>
        <begin position="12"/>
        <end position="30"/>
    </location>
</feature>
<gene>
    <name evidence="2" type="ORF">GNH96_07640</name>
</gene>
<dbReference type="EMBL" id="CP046565">
    <property type="protein sequence ID" value="QJD29857.1"/>
    <property type="molecule type" value="Genomic_DNA"/>
</dbReference>
<dbReference type="RefSeq" id="WP_169603138.1">
    <property type="nucleotide sequence ID" value="NZ_CP046565.1"/>
</dbReference>
<keyword evidence="1" id="KW-0472">Membrane</keyword>
<sequence length="140" mass="14665">MLILAPGHSRIHSTAVGTLGLLACAGIWSAGVPMPAKLGLSMVLAAYAVHLGHRRRFSARLDGAEAWCVMPPGGEPCPADLMGSSFASSLCVVLHFSTGYGRVAIPVFRDSVDAETYRRLRVHLSCAGTHPTGGNAGFLH</sequence>
<keyword evidence="1" id="KW-0812">Transmembrane</keyword>
<evidence type="ECO:0000256" key="1">
    <source>
        <dbReference type="SAM" id="Phobius"/>
    </source>
</evidence>
<evidence type="ECO:0008006" key="4">
    <source>
        <dbReference type="Google" id="ProtNLM"/>
    </source>
</evidence>
<proteinExistence type="predicted"/>
<dbReference type="Proteomes" id="UP000503004">
    <property type="component" value="Chromosome"/>
</dbReference>
<name>A0A858Q7Q9_9GAMM</name>
<accession>A0A858Q7Q9</accession>
<dbReference type="AlphaFoldDB" id="A0A858Q7Q9"/>
<protein>
    <recommendedName>
        <fullName evidence="4">Toxin CptA</fullName>
    </recommendedName>
</protein>
<keyword evidence="3" id="KW-1185">Reference proteome</keyword>
<keyword evidence="1" id="KW-1133">Transmembrane helix</keyword>
<evidence type="ECO:0000313" key="2">
    <source>
        <dbReference type="EMBL" id="QJD29857.1"/>
    </source>
</evidence>
<dbReference type="KEGG" id="metu:GNH96_07640"/>
<organism evidence="2 3">
    <name type="scientific">Methylococcus geothermalis</name>
    <dbReference type="NCBI Taxonomy" id="2681310"/>
    <lineage>
        <taxon>Bacteria</taxon>
        <taxon>Pseudomonadati</taxon>
        <taxon>Pseudomonadota</taxon>
        <taxon>Gammaproteobacteria</taxon>
        <taxon>Methylococcales</taxon>
        <taxon>Methylococcaceae</taxon>
        <taxon>Methylococcus</taxon>
    </lineage>
</organism>
<reference evidence="3" key="1">
    <citation type="submission" date="2019-12" db="EMBL/GenBank/DDBJ databases">
        <authorList>
            <person name="Awala S.I."/>
            <person name="Rhee S.K."/>
        </authorList>
    </citation>
    <scope>NUCLEOTIDE SEQUENCE [LARGE SCALE GENOMIC DNA]</scope>
    <source>
        <strain evidence="3">IM1</strain>
    </source>
</reference>